<dbReference type="EMBL" id="VSSQ01021236">
    <property type="protein sequence ID" value="MPM66685.1"/>
    <property type="molecule type" value="Genomic_DNA"/>
</dbReference>
<reference evidence="2" key="1">
    <citation type="submission" date="2019-08" db="EMBL/GenBank/DDBJ databases">
        <authorList>
            <person name="Kucharzyk K."/>
            <person name="Murdoch R.W."/>
            <person name="Higgins S."/>
            <person name="Loffler F."/>
        </authorList>
    </citation>
    <scope>NUCLEOTIDE SEQUENCE</scope>
</reference>
<name>A0A645BN59_9ZZZZ</name>
<evidence type="ECO:0000256" key="1">
    <source>
        <dbReference type="SAM" id="MobiDB-lite"/>
    </source>
</evidence>
<protein>
    <submittedName>
        <fullName evidence="2">Uncharacterized protein</fullName>
    </submittedName>
</protein>
<dbReference type="Gene3D" id="1.20.5.320">
    <property type="entry name" value="6-Phosphogluconate Dehydrogenase, domain 3"/>
    <property type="match status" value="1"/>
</dbReference>
<feature type="compositionally biased region" description="Pro residues" evidence="1">
    <location>
        <begin position="13"/>
        <end position="27"/>
    </location>
</feature>
<proteinExistence type="predicted"/>
<comment type="caution">
    <text evidence="2">The sequence shown here is derived from an EMBL/GenBank/DDBJ whole genome shotgun (WGS) entry which is preliminary data.</text>
</comment>
<gene>
    <name evidence="2" type="ORF">SDC9_113595</name>
</gene>
<feature type="region of interest" description="Disordered" evidence="1">
    <location>
        <begin position="1"/>
        <end position="43"/>
    </location>
</feature>
<dbReference type="AlphaFoldDB" id="A0A645BN59"/>
<organism evidence="2">
    <name type="scientific">bioreactor metagenome</name>
    <dbReference type="NCBI Taxonomy" id="1076179"/>
    <lineage>
        <taxon>unclassified sequences</taxon>
        <taxon>metagenomes</taxon>
        <taxon>ecological metagenomes</taxon>
    </lineage>
</organism>
<sequence>MANNPYSAAPSDLRPPFPPGPPCPAGPRGPAGPQGPPGPRGLPGSLNNTAISFAYAQLAHLLEQLIEYYPDTTLYVFLTSFTPWYITGLPYQLFASSEGTYGGVFVLNDGGVHYAIPLSAISALQFATGTAVYNPAITYLPKPDFPPGYDTNEITAIYDYVGTLTGDIEIDCGSHVYSTGPVYKNKYGLIVQADALGNDPAFIPVLNIRAIYPVTAAPFAAQSDTPNTKIQSKFDFGV</sequence>
<accession>A0A645BN59</accession>
<evidence type="ECO:0000313" key="2">
    <source>
        <dbReference type="EMBL" id="MPM66685.1"/>
    </source>
</evidence>